<organism evidence="6 7">
    <name type="scientific">Thioalkalivibrio nitratireducens (strain DSM 14787 / UNIQEM 213 / ALEN2)</name>
    <dbReference type="NCBI Taxonomy" id="1255043"/>
    <lineage>
        <taxon>Bacteria</taxon>
        <taxon>Pseudomonadati</taxon>
        <taxon>Pseudomonadota</taxon>
        <taxon>Gammaproteobacteria</taxon>
        <taxon>Chromatiales</taxon>
        <taxon>Ectothiorhodospiraceae</taxon>
        <taxon>Thioalkalivibrio</taxon>
    </lineage>
</organism>
<accession>L0E354</accession>
<dbReference type="HOGENOM" id="CLU_161402_1_0_6"/>
<dbReference type="SUPFAM" id="SSF47240">
    <property type="entry name" value="Ferritin-like"/>
    <property type="match status" value="1"/>
</dbReference>
<sequence length="102" mass="12052">MSSDGYHEPVGELSDDSRELHRAIVSLMEELEAVDWYQQRVDACKDPELKAILAHNRDEEIEHAAMVLEWIRRKNPVFDRELRDNLFSDKDYTDIGHHDHDH</sequence>
<dbReference type="RefSeq" id="WP_015260165.1">
    <property type="nucleotide sequence ID" value="NC_019902.2"/>
</dbReference>
<keyword evidence="5" id="KW-1284">Encapsulin nanocompartment</keyword>
<dbReference type="CDD" id="cd00657">
    <property type="entry name" value="Ferritin_like"/>
    <property type="match status" value="1"/>
</dbReference>
<gene>
    <name evidence="6" type="ordered locus">TVNIR_3430</name>
</gene>
<protein>
    <recommendedName>
        <fullName evidence="8">Ferritin</fullName>
    </recommendedName>
</protein>
<dbReference type="KEGG" id="tni:TVNIR_3430"/>
<dbReference type="Gene3D" id="6.10.140.1960">
    <property type="match status" value="1"/>
</dbReference>
<evidence type="ECO:0000313" key="6">
    <source>
        <dbReference type="EMBL" id="AGA35066.1"/>
    </source>
</evidence>
<dbReference type="InterPro" id="IPR009078">
    <property type="entry name" value="Ferritin-like_SF"/>
</dbReference>
<evidence type="ECO:0000256" key="2">
    <source>
        <dbReference type="ARBA" id="ARBA00022723"/>
    </source>
</evidence>
<dbReference type="GO" id="GO:0006879">
    <property type="term" value="P:intracellular iron ion homeostasis"/>
    <property type="evidence" value="ECO:0007669"/>
    <property type="project" value="UniProtKB-KW"/>
</dbReference>
<evidence type="ECO:0000256" key="4">
    <source>
        <dbReference type="ARBA" id="ARBA00033738"/>
    </source>
</evidence>
<dbReference type="GO" id="GO:0140737">
    <property type="term" value="C:encapsulin nanocompartment"/>
    <property type="evidence" value="ECO:0007669"/>
    <property type="project" value="UniProtKB-SubCell"/>
</dbReference>
<dbReference type="InterPro" id="IPR054581">
    <property type="entry name" value="EncFtn-like"/>
</dbReference>
<dbReference type="eggNOG" id="COG3461">
    <property type="taxonomic scope" value="Bacteria"/>
</dbReference>
<keyword evidence="7" id="KW-1185">Reference proteome</keyword>
<dbReference type="Pfam" id="PF22277">
    <property type="entry name" value="EncFtn-like"/>
    <property type="match status" value="1"/>
</dbReference>
<comment type="subcellular location">
    <subcellularLocation>
        <location evidence="4">Encapsulin nanocompartment</location>
    </subcellularLocation>
</comment>
<dbReference type="AlphaFoldDB" id="L0E354"/>
<dbReference type="OrthoDB" id="9796238at2"/>
<name>L0E354_THIND</name>
<keyword evidence="3" id="KW-0408">Iron</keyword>
<evidence type="ECO:0000256" key="5">
    <source>
        <dbReference type="ARBA" id="ARBA00033787"/>
    </source>
</evidence>
<dbReference type="NCBIfam" id="TIGR04535">
    <property type="entry name" value="ferrit_encaps"/>
    <property type="match status" value="1"/>
</dbReference>
<reference evidence="6" key="1">
    <citation type="submission" date="2015-12" db="EMBL/GenBank/DDBJ databases">
        <authorList>
            <person name="Tikhonova T.V."/>
            <person name="Pavlov A.R."/>
            <person name="Beletsky A.V."/>
            <person name="Mardanov A.V."/>
            <person name="Sorokin D.Y."/>
            <person name="Ravin N.V."/>
            <person name="Popov V.O."/>
        </authorList>
    </citation>
    <scope>NUCLEOTIDE SEQUENCE</scope>
    <source>
        <strain evidence="6">DSM 14787</strain>
    </source>
</reference>
<keyword evidence="1" id="KW-0409">Iron storage</keyword>
<dbReference type="InterPro" id="IPR030907">
    <property type="entry name" value="Ferrit_encaps"/>
</dbReference>
<evidence type="ECO:0008006" key="8">
    <source>
        <dbReference type="Google" id="ProtNLM"/>
    </source>
</evidence>
<dbReference type="Proteomes" id="UP000010809">
    <property type="component" value="Chromosome"/>
</dbReference>
<dbReference type="STRING" id="1255043.TVNIR_3430"/>
<dbReference type="GO" id="GO:0046872">
    <property type="term" value="F:metal ion binding"/>
    <property type="evidence" value="ECO:0007669"/>
    <property type="project" value="UniProtKB-KW"/>
</dbReference>
<dbReference type="PATRIC" id="fig|1255043.3.peg.3461"/>
<proteinExistence type="predicted"/>
<evidence type="ECO:0000313" key="7">
    <source>
        <dbReference type="Proteomes" id="UP000010809"/>
    </source>
</evidence>
<keyword evidence="2" id="KW-0479">Metal-binding</keyword>
<evidence type="ECO:0000256" key="1">
    <source>
        <dbReference type="ARBA" id="ARBA00022434"/>
    </source>
</evidence>
<dbReference type="GO" id="GO:0004322">
    <property type="term" value="F:ferroxidase activity"/>
    <property type="evidence" value="ECO:0007669"/>
    <property type="project" value="InterPro"/>
</dbReference>
<evidence type="ECO:0000256" key="3">
    <source>
        <dbReference type="ARBA" id="ARBA00023004"/>
    </source>
</evidence>
<dbReference type="EMBL" id="CP003989">
    <property type="protein sequence ID" value="AGA35066.1"/>
    <property type="molecule type" value="Genomic_DNA"/>
</dbReference>